<dbReference type="SUPFAM" id="SSF56112">
    <property type="entry name" value="Protein kinase-like (PK-like)"/>
    <property type="match status" value="1"/>
</dbReference>
<accession>A0A8H5CQX9</accession>
<feature type="region of interest" description="Disordered" evidence="1">
    <location>
        <begin position="1"/>
        <end position="29"/>
    </location>
</feature>
<proteinExistence type="predicted"/>
<dbReference type="GO" id="GO:0005524">
    <property type="term" value="F:ATP binding"/>
    <property type="evidence" value="ECO:0007669"/>
    <property type="project" value="InterPro"/>
</dbReference>
<reference evidence="3 4" key="1">
    <citation type="journal article" date="2020" name="ISME J.">
        <title>Uncovering the hidden diversity of litter-decomposition mechanisms in mushroom-forming fungi.</title>
        <authorList>
            <person name="Floudas D."/>
            <person name="Bentzer J."/>
            <person name="Ahren D."/>
            <person name="Johansson T."/>
            <person name="Persson P."/>
            <person name="Tunlid A."/>
        </authorList>
    </citation>
    <scope>NUCLEOTIDE SEQUENCE [LARGE SCALE GENOMIC DNA]</scope>
    <source>
        <strain evidence="3 4">CBS 146.42</strain>
    </source>
</reference>
<dbReference type="InterPro" id="IPR000719">
    <property type="entry name" value="Prot_kinase_dom"/>
</dbReference>
<dbReference type="AlphaFoldDB" id="A0A8H5CQX9"/>
<feature type="domain" description="Protein kinase" evidence="2">
    <location>
        <begin position="35"/>
        <end position="300"/>
    </location>
</feature>
<dbReference type="InterPro" id="IPR008266">
    <property type="entry name" value="Tyr_kinase_AS"/>
</dbReference>
<keyword evidence="4" id="KW-1185">Reference proteome</keyword>
<dbReference type="InterPro" id="IPR051681">
    <property type="entry name" value="Ser/Thr_Kinases-Pseudokinases"/>
</dbReference>
<dbReference type="PROSITE" id="PS50011">
    <property type="entry name" value="PROTEIN_KINASE_DOM"/>
    <property type="match status" value="1"/>
</dbReference>
<gene>
    <name evidence="3" type="ORF">D9756_011132</name>
</gene>
<protein>
    <recommendedName>
        <fullName evidence="2">Protein kinase domain-containing protein</fullName>
    </recommendedName>
</protein>
<dbReference type="OrthoDB" id="2915292at2759"/>
<dbReference type="PROSITE" id="PS00109">
    <property type="entry name" value="PROTEIN_KINASE_TYR"/>
    <property type="match status" value="1"/>
</dbReference>
<dbReference type="EMBL" id="JAACJO010000035">
    <property type="protein sequence ID" value="KAF5346200.1"/>
    <property type="molecule type" value="Genomic_DNA"/>
</dbReference>
<evidence type="ECO:0000256" key="1">
    <source>
        <dbReference type="SAM" id="MobiDB-lite"/>
    </source>
</evidence>
<dbReference type="PANTHER" id="PTHR44329">
    <property type="entry name" value="SERINE/THREONINE-PROTEIN KINASE TNNI3K-RELATED"/>
    <property type="match status" value="1"/>
</dbReference>
<evidence type="ECO:0000313" key="3">
    <source>
        <dbReference type="EMBL" id="KAF5346200.1"/>
    </source>
</evidence>
<feature type="compositionally biased region" description="Basic and acidic residues" evidence="1">
    <location>
        <begin position="15"/>
        <end position="29"/>
    </location>
</feature>
<comment type="caution">
    <text evidence="3">The sequence shown here is derived from an EMBL/GenBank/DDBJ whole genome shotgun (WGS) entry which is preliminary data.</text>
</comment>
<name>A0A8H5CQX9_9AGAR</name>
<dbReference type="GO" id="GO:0004674">
    <property type="term" value="F:protein serine/threonine kinase activity"/>
    <property type="evidence" value="ECO:0007669"/>
    <property type="project" value="TreeGrafter"/>
</dbReference>
<evidence type="ECO:0000313" key="4">
    <source>
        <dbReference type="Proteomes" id="UP000559027"/>
    </source>
</evidence>
<evidence type="ECO:0000259" key="2">
    <source>
        <dbReference type="PROSITE" id="PS50011"/>
    </source>
</evidence>
<sequence>MESGGGMADEPPMEEIGHVEGKGATAPHDHSRVEKIDEAYFAYGDHADVYKGRLDGKKIVVIKQLRGVNSNKIEIRDELRSRLQTEFSTNWQRLNHPNVCRVHLIVNDFGFLPALVLDYFPKGSLIKHIVKNTPPDEQRLRWVLEIAGGLVHLHSFGVHHGDLRCANVFLNGSNQAVIADYAIAQYFSNSDFTSAKSTGTVRWTGPEVISIPPDPNSSKEKLDIFAFGMTMLEIFSGEAPYNGKSDTGAIFAIAKGEPPKLPERMSNDDDLKMLFEACTCKNPGERPFATEIASKLRPLVPPQSLFQSKFVHDPPCSHDSMALQTGPGFCFQLASGTFSHGTSRVLAGSAKTLASPAMLDCYDNFLRALFTNPTLLWSAAAFMASSSSTCIGTLKSREQDLAKRLNKLTIWIHALNEVIHLEDTTAKAPETPNRSKHQGPEGKLRAFRQFFGRRKSDTITVTEFPPESPSPVVSKYTMFMNVLSKLEHLRDLVLVWRTDDGYNRTSPTTCSQLAIDTWARVAPHICSLTLDMAMFNIYESLRVPQELKTLEELHIRITLEKHGAFRGNAIRIFTNTLIPFINQLTPQLISFSLTSLCNLNLDPLFQGMEPTPLLRQLALCLAFQCTEIWSPLALQTFLKDHSTIRQLDLRYGECCAALFPHMHNWSSHDRVLIGEAFEGSNAFTFPQLETLTLGLQFKLSNNSDLGAYASRFSGSVHSLTLLGRSLNVNQMRTVLIPFQKTLKSLSMFLRTLTPEVLCLLATLLPSLQDLTLHIQKFASSRPYDAPTKQRFLEDMHISAGKSEALNQWQLKRIHIREFAYGKGDVPAWDVMPAIAAAIPNLSSWDI</sequence>
<dbReference type="InterPro" id="IPR011009">
    <property type="entry name" value="Kinase-like_dom_sf"/>
</dbReference>
<dbReference type="Proteomes" id="UP000559027">
    <property type="component" value="Unassembled WGS sequence"/>
</dbReference>
<dbReference type="Gene3D" id="1.10.510.10">
    <property type="entry name" value="Transferase(Phosphotransferase) domain 1"/>
    <property type="match status" value="1"/>
</dbReference>
<dbReference type="Pfam" id="PF00069">
    <property type="entry name" value="Pkinase"/>
    <property type="match status" value="1"/>
</dbReference>
<organism evidence="3 4">
    <name type="scientific">Leucocoprinus leucothites</name>
    <dbReference type="NCBI Taxonomy" id="201217"/>
    <lineage>
        <taxon>Eukaryota</taxon>
        <taxon>Fungi</taxon>
        <taxon>Dikarya</taxon>
        <taxon>Basidiomycota</taxon>
        <taxon>Agaricomycotina</taxon>
        <taxon>Agaricomycetes</taxon>
        <taxon>Agaricomycetidae</taxon>
        <taxon>Agaricales</taxon>
        <taxon>Agaricineae</taxon>
        <taxon>Agaricaceae</taxon>
        <taxon>Leucocoprinus</taxon>
    </lineage>
</organism>